<name>A0AA38IUL4_9CUCU</name>
<dbReference type="PROSITE" id="PS00162">
    <property type="entry name" value="ALPHA_CA_1"/>
    <property type="match status" value="1"/>
</dbReference>
<keyword evidence="6 8" id="KW-0456">Lyase</keyword>
<dbReference type="InterPro" id="IPR036398">
    <property type="entry name" value="CA_dom_sf"/>
</dbReference>
<dbReference type="Proteomes" id="UP001168821">
    <property type="component" value="Unassembled WGS sequence"/>
</dbReference>
<comment type="catalytic activity">
    <reaction evidence="7 8">
        <text>hydrogencarbonate + H(+) = CO2 + H2O</text>
        <dbReference type="Rhea" id="RHEA:10748"/>
        <dbReference type="ChEBI" id="CHEBI:15377"/>
        <dbReference type="ChEBI" id="CHEBI:15378"/>
        <dbReference type="ChEBI" id="CHEBI:16526"/>
        <dbReference type="ChEBI" id="CHEBI:17544"/>
        <dbReference type="EC" id="4.2.1.1"/>
    </reaction>
</comment>
<evidence type="ECO:0000256" key="1">
    <source>
        <dbReference type="ARBA" id="ARBA00001947"/>
    </source>
</evidence>
<evidence type="ECO:0000256" key="3">
    <source>
        <dbReference type="ARBA" id="ARBA00012925"/>
    </source>
</evidence>
<feature type="domain" description="Alpha-carbonic anhydrase" evidence="9">
    <location>
        <begin position="3"/>
        <end position="266"/>
    </location>
</feature>
<evidence type="ECO:0000256" key="8">
    <source>
        <dbReference type="RuleBase" id="RU367011"/>
    </source>
</evidence>
<comment type="function">
    <text evidence="8">Reversible hydration of carbon dioxide.</text>
</comment>
<evidence type="ECO:0000256" key="5">
    <source>
        <dbReference type="ARBA" id="ARBA00022833"/>
    </source>
</evidence>
<dbReference type="EMBL" id="JALNTZ010000002">
    <property type="protein sequence ID" value="KAJ3664108.1"/>
    <property type="molecule type" value="Genomic_DNA"/>
</dbReference>
<dbReference type="InterPro" id="IPR001148">
    <property type="entry name" value="CA_dom"/>
</dbReference>
<dbReference type="GO" id="GO:0005737">
    <property type="term" value="C:cytoplasm"/>
    <property type="evidence" value="ECO:0007669"/>
    <property type="project" value="TreeGrafter"/>
</dbReference>
<evidence type="ECO:0000256" key="2">
    <source>
        <dbReference type="ARBA" id="ARBA00010718"/>
    </source>
</evidence>
<organism evidence="10 11">
    <name type="scientific">Zophobas morio</name>
    <dbReference type="NCBI Taxonomy" id="2755281"/>
    <lineage>
        <taxon>Eukaryota</taxon>
        <taxon>Metazoa</taxon>
        <taxon>Ecdysozoa</taxon>
        <taxon>Arthropoda</taxon>
        <taxon>Hexapoda</taxon>
        <taxon>Insecta</taxon>
        <taxon>Pterygota</taxon>
        <taxon>Neoptera</taxon>
        <taxon>Endopterygota</taxon>
        <taxon>Coleoptera</taxon>
        <taxon>Polyphaga</taxon>
        <taxon>Cucujiformia</taxon>
        <taxon>Tenebrionidae</taxon>
        <taxon>Zophobas</taxon>
    </lineage>
</organism>
<evidence type="ECO:0000313" key="10">
    <source>
        <dbReference type="EMBL" id="KAJ3664108.1"/>
    </source>
</evidence>
<dbReference type="EC" id="4.2.1.1" evidence="3 8"/>
<dbReference type="InterPro" id="IPR018338">
    <property type="entry name" value="Carbonic_anhydrase_a-class_CS"/>
</dbReference>
<keyword evidence="11" id="KW-1185">Reference proteome</keyword>
<dbReference type="Pfam" id="PF00194">
    <property type="entry name" value="Carb_anhydrase"/>
    <property type="match status" value="1"/>
</dbReference>
<dbReference type="PANTHER" id="PTHR18952:SF141">
    <property type="entry name" value="CARBONIC ANHYDRASE"/>
    <property type="match status" value="1"/>
</dbReference>
<dbReference type="Gene3D" id="3.10.200.10">
    <property type="entry name" value="Alpha carbonic anhydrase"/>
    <property type="match status" value="1"/>
</dbReference>
<dbReference type="GO" id="GO:0008270">
    <property type="term" value="F:zinc ion binding"/>
    <property type="evidence" value="ECO:0007669"/>
    <property type="project" value="UniProtKB-UniRule"/>
</dbReference>
<evidence type="ECO:0000259" key="9">
    <source>
        <dbReference type="PROSITE" id="PS51144"/>
    </source>
</evidence>
<proteinExistence type="inferred from homology"/>
<evidence type="ECO:0000256" key="4">
    <source>
        <dbReference type="ARBA" id="ARBA00022723"/>
    </source>
</evidence>
<dbReference type="AlphaFoldDB" id="A0AA38IUL4"/>
<accession>A0AA38IUL4</accession>
<comment type="caution">
    <text evidence="10">The sequence shown here is derived from an EMBL/GenBank/DDBJ whole genome shotgun (WGS) entry which is preliminary data.</text>
</comment>
<dbReference type="InterPro" id="IPR023561">
    <property type="entry name" value="Carbonic_anhydrase_a-class"/>
</dbReference>
<evidence type="ECO:0000256" key="7">
    <source>
        <dbReference type="ARBA" id="ARBA00048348"/>
    </source>
</evidence>
<sequence length="267" mass="30323">MAVDWGYSQFNGPETWAKCYPEAAGDRQSPVDIQQVCLKSLNTNQKLTWRYIAENTEDVTNPGYCWKVHVRGDGSELTGGPLEDNKYVLEQFHCHWGQDNDQGSEHTVNGEKYAGELHLVHWNTTKYCSFAEAAKYPDGLCVIGVFLKPGRCNPELDKIVHQLCKIEYRGETAKIGEPLNPGLFIPEDSGYYTYQGSLTTPPCSECVIWVVFKEPIEVSEEQLGAFRSLKSYCREDGCPCDDFEGFVKKNFRPTLPLGEREIRECRQ</sequence>
<dbReference type="PANTHER" id="PTHR18952">
    <property type="entry name" value="CARBONIC ANHYDRASE"/>
    <property type="match status" value="1"/>
</dbReference>
<comment type="cofactor">
    <cofactor evidence="1 8">
        <name>Zn(2+)</name>
        <dbReference type="ChEBI" id="CHEBI:29105"/>
    </cofactor>
</comment>
<evidence type="ECO:0000313" key="11">
    <source>
        <dbReference type="Proteomes" id="UP001168821"/>
    </source>
</evidence>
<comment type="similarity">
    <text evidence="2 8">Belongs to the alpha-carbonic anhydrase family.</text>
</comment>
<dbReference type="SMART" id="SM01057">
    <property type="entry name" value="Carb_anhydrase"/>
    <property type="match status" value="1"/>
</dbReference>
<dbReference type="GO" id="GO:0004089">
    <property type="term" value="F:carbonate dehydratase activity"/>
    <property type="evidence" value="ECO:0007669"/>
    <property type="project" value="UniProtKB-UniRule"/>
</dbReference>
<protein>
    <recommendedName>
        <fullName evidence="3 8">Carbonic anhydrase</fullName>
        <ecNumber evidence="3 8">4.2.1.1</ecNumber>
    </recommendedName>
</protein>
<keyword evidence="5 8" id="KW-0862">Zinc</keyword>
<dbReference type="SUPFAM" id="SSF51069">
    <property type="entry name" value="Carbonic anhydrase"/>
    <property type="match status" value="1"/>
</dbReference>
<keyword evidence="4 8" id="KW-0479">Metal-binding</keyword>
<evidence type="ECO:0000256" key="6">
    <source>
        <dbReference type="ARBA" id="ARBA00023239"/>
    </source>
</evidence>
<dbReference type="PROSITE" id="PS51144">
    <property type="entry name" value="ALPHA_CA_2"/>
    <property type="match status" value="1"/>
</dbReference>
<reference evidence="10" key="1">
    <citation type="journal article" date="2023" name="G3 (Bethesda)">
        <title>Whole genome assemblies of Zophobas morio and Tenebrio molitor.</title>
        <authorList>
            <person name="Kaur S."/>
            <person name="Stinson S.A."/>
            <person name="diCenzo G.C."/>
        </authorList>
    </citation>
    <scope>NUCLEOTIDE SEQUENCE</scope>
    <source>
        <strain evidence="10">QUZm001</strain>
    </source>
</reference>
<gene>
    <name evidence="10" type="ORF">Zmor_008301</name>
</gene>